<comment type="caution">
    <text evidence="1">The sequence shown here is derived from an EMBL/GenBank/DDBJ whole genome shotgun (WGS) entry which is preliminary data.</text>
</comment>
<dbReference type="AlphaFoldDB" id="A0AAE4QUN2"/>
<name>A0AAE4QUN2_9ACTN</name>
<dbReference type="RefSeq" id="WP_317468937.1">
    <property type="nucleotide sequence ID" value="NZ_JAWLKJ010000001.1"/>
</dbReference>
<accession>A0AAE4QUN2</accession>
<sequence length="40" mass="4123">MTVLPASSAVKIADPACKPVKVYTAIAADDEATTNEVSMI</sequence>
<protein>
    <submittedName>
        <fullName evidence="1">Uncharacterized protein</fullName>
    </submittedName>
</protein>
<reference evidence="1" key="1">
    <citation type="submission" date="2023-10" db="EMBL/GenBank/DDBJ databases">
        <title>Development of a sustainable strategy for remediation of hydrocarbon-contaminated territories based on the waste exchange concept.</title>
        <authorList>
            <person name="Krivoruchko A."/>
        </authorList>
    </citation>
    <scope>NUCLEOTIDE SEQUENCE</scope>
    <source>
        <strain evidence="1">IEGM 1175</strain>
    </source>
</reference>
<evidence type="ECO:0000313" key="2">
    <source>
        <dbReference type="Proteomes" id="UP001185873"/>
    </source>
</evidence>
<proteinExistence type="predicted"/>
<evidence type="ECO:0000313" key="1">
    <source>
        <dbReference type="EMBL" id="MDV6298591.1"/>
    </source>
</evidence>
<dbReference type="Proteomes" id="UP001185873">
    <property type="component" value="Unassembled WGS sequence"/>
</dbReference>
<organism evidence="1 2">
    <name type="scientific">Dietzia maris</name>
    <dbReference type="NCBI Taxonomy" id="37915"/>
    <lineage>
        <taxon>Bacteria</taxon>
        <taxon>Bacillati</taxon>
        <taxon>Actinomycetota</taxon>
        <taxon>Actinomycetes</taxon>
        <taxon>Mycobacteriales</taxon>
        <taxon>Dietziaceae</taxon>
        <taxon>Dietzia</taxon>
    </lineage>
</organism>
<gene>
    <name evidence="1" type="ORF">R3P82_05650</name>
</gene>
<dbReference type="EMBL" id="JAWLKJ010000001">
    <property type="protein sequence ID" value="MDV6298591.1"/>
    <property type="molecule type" value="Genomic_DNA"/>
</dbReference>